<gene>
    <name evidence="3" type="ORF">GUJ93_ZPchr0009g1065</name>
</gene>
<dbReference type="Pfam" id="PF13202">
    <property type="entry name" value="EF-hand_5"/>
    <property type="match status" value="2"/>
</dbReference>
<dbReference type="PROSITE" id="PS50222">
    <property type="entry name" value="EF_HAND_2"/>
    <property type="match status" value="1"/>
</dbReference>
<feature type="region of interest" description="Disordered" evidence="1">
    <location>
        <begin position="55"/>
        <end position="81"/>
    </location>
</feature>
<dbReference type="PANTHER" id="PTHR34574">
    <property type="entry name" value="CALCIUM-BINDING EF-HAND FAMILY PROTEIN-RELATED"/>
    <property type="match status" value="1"/>
</dbReference>
<dbReference type="InterPro" id="IPR002048">
    <property type="entry name" value="EF_hand_dom"/>
</dbReference>
<dbReference type="EMBL" id="JAAALK010000289">
    <property type="protein sequence ID" value="KAG8049830.1"/>
    <property type="molecule type" value="Genomic_DNA"/>
</dbReference>
<evidence type="ECO:0000313" key="3">
    <source>
        <dbReference type="EMBL" id="KAG8049830.1"/>
    </source>
</evidence>
<proteinExistence type="predicted"/>
<accession>A0A8J5V381</accession>
<organism evidence="3 4">
    <name type="scientific">Zizania palustris</name>
    <name type="common">Northern wild rice</name>
    <dbReference type="NCBI Taxonomy" id="103762"/>
    <lineage>
        <taxon>Eukaryota</taxon>
        <taxon>Viridiplantae</taxon>
        <taxon>Streptophyta</taxon>
        <taxon>Embryophyta</taxon>
        <taxon>Tracheophyta</taxon>
        <taxon>Spermatophyta</taxon>
        <taxon>Magnoliopsida</taxon>
        <taxon>Liliopsida</taxon>
        <taxon>Poales</taxon>
        <taxon>Poaceae</taxon>
        <taxon>BOP clade</taxon>
        <taxon>Oryzoideae</taxon>
        <taxon>Oryzeae</taxon>
        <taxon>Zizaniinae</taxon>
        <taxon>Zizania</taxon>
    </lineage>
</organism>
<feature type="compositionally biased region" description="Polar residues" evidence="1">
    <location>
        <begin position="21"/>
        <end position="32"/>
    </location>
</feature>
<feature type="compositionally biased region" description="Low complexity" evidence="1">
    <location>
        <begin position="1"/>
        <end position="20"/>
    </location>
</feature>
<comment type="caution">
    <text evidence="3">The sequence shown here is derived from an EMBL/GenBank/DDBJ whole genome shotgun (WGS) entry which is preliminary data.</text>
</comment>
<dbReference type="GO" id="GO:0005509">
    <property type="term" value="F:calcium ion binding"/>
    <property type="evidence" value="ECO:0007669"/>
    <property type="project" value="InterPro"/>
</dbReference>
<feature type="region of interest" description="Disordered" evidence="1">
    <location>
        <begin position="1"/>
        <end position="36"/>
    </location>
</feature>
<dbReference type="InterPro" id="IPR018247">
    <property type="entry name" value="EF_Hand_1_Ca_BS"/>
</dbReference>
<sequence>MDVETVTPNTTRIRRIPTLTGSEVTSPPSQNHPCKHHISLDQTRRNISDTYGHVHLRNQQHERRNPRRQDGPELRGGRERLNSSVDGRFAALDTDRDGLLSYSEMARELMSLRVLDRHFGVDEAAMSPDELVQLYRGLYARFDHDGNGAVDLGEFRAEMKEVMLAVANGLGFLPVQMVVEEGSFLKVAVDRELAKAA</sequence>
<dbReference type="PROSITE" id="PS00018">
    <property type="entry name" value="EF_HAND_1"/>
    <property type="match status" value="2"/>
</dbReference>
<dbReference type="OrthoDB" id="186625at2759"/>
<reference evidence="3" key="1">
    <citation type="journal article" date="2021" name="bioRxiv">
        <title>Whole Genome Assembly and Annotation of Northern Wild Rice, Zizania palustris L., Supports a Whole Genome Duplication in the Zizania Genus.</title>
        <authorList>
            <person name="Haas M."/>
            <person name="Kono T."/>
            <person name="Macchietto M."/>
            <person name="Millas R."/>
            <person name="McGilp L."/>
            <person name="Shao M."/>
            <person name="Duquette J."/>
            <person name="Hirsch C.N."/>
            <person name="Kimball J."/>
        </authorList>
    </citation>
    <scope>NUCLEOTIDE SEQUENCE</scope>
    <source>
        <tissue evidence="3">Fresh leaf tissue</tissue>
    </source>
</reference>
<dbReference type="Proteomes" id="UP000729402">
    <property type="component" value="Unassembled WGS sequence"/>
</dbReference>
<evidence type="ECO:0000256" key="1">
    <source>
        <dbReference type="SAM" id="MobiDB-lite"/>
    </source>
</evidence>
<evidence type="ECO:0000313" key="4">
    <source>
        <dbReference type="Proteomes" id="UP000729402"/>
    </source>
</evidence>
<feature type="compositionally biased region" description="Basic and acidic residues" evidence="1">
    <location>
        <begin position="59"/>
        <end position="81"/>
    </location>
</feature>
<protein>
    <recommendedName>
        <fullName evidence="2">EF-hand domain-containing protein</fullName>
    </recommendedName>
</protein>
<name>A0A8J5V381_ZIZPA</name>
<reference evidence="3" key="2">
    <citation type="submission" date="2021-02" db="EMBL/GenBank/DDBJ databases">
        <authorList>
            <person name="Kimball J.A."/>
            <person name="Haas M.W."/>
            <person name="Macchietto M."/>
            <person name="Kono T."/>
            <person name="Duquette J."/>
            <person name="Shao M."/>
        </authorList>
    </citation>
    <scope>NUCLEOTIDE SEQUENCE</scope>
    <source>
        <tissue evidence="3">Fresh leaf tissue</tissue>
    </source>
</reference>
<dbReference type="PANTHER" id="PTHR34574:SF11">
    <property type="entry name" value="OS09G0483100 PROTEIN"/>
    <property type="match status" value="1"/>
</dbReference>
<evidence type="ECO:0000259" key="2">
    <source>
        <dbReference type="PROSITE" id="PS50222"/>
    </source>
</evidence>
<dbReference type="AlphaFoldDB" id="A0A8J5V381"/>
<feature type="domain" description="EF-hand" evidence="2">
    <location>
        <begin position="130"/>
        <end position="165"/>
    </location>
</feature>
<keyword evidence="4" id="KW-1185">Reference proteome</keyword>